<evidence type="ECO:0000313" key="4">
    <source>
        <dbReference type="EMBL" id="CAL6014147.1"/>
    </source>
</evidence>
<keyword evidence="2" id="KW-1133">Transmembrane helix</keyword>
<keyword evidence="2" id="KW-0472">Membrane</keyword>
<feature type="transmembrane region" description="Helical" evidence="2">
    <location>
        <begin position="84"/>
        <end position="104"/>
    </location>
</feature>
<feature type="coiled-coil region" evidence="1">
    <location>
        <begin position="365"/>
        <end position="392"/>
    </location>
</feature>
<feature type="transmembrane region" description="Helical" evidence="2">
    <location>
        <begin position="124"/>
        <end position="142"/>
    </location>
</feature>
<accession>A0AA86PHQ6</accession>
<feature type="transmembrane region" description="Helical" evidence="2">
    <location>
        <begin position="154"/>
        <end position="172"/>
    </location>
</feature>
<feature type="transmembrane region" description="Helical" evidence="2">
    <location>
        <begin position="21"/>
        <end position="42"/>
    </location>
</feature>
<proteinExistence type="predicted"/>
<name>A0AA86PHQ6_9EUKA</name>
<dbReference type="EMBL" id="CATOUU010000656">
    <property type="protein sequence ID" value="CAI9938616.1"/>
    <property type="molecule type" value="Genomic_DNA"/>
</dbReference>
<comment type="caution">
    <text evidence="3">The sequence shown here is derived from an EMBL/GenBank/DDBJ whole genome shotgun (WGS) entry which is preliminary data.</text>
</comment>
<feature type="transmembrane region" description="Helical" evidence="2">
    <location>
        <begin position="223"/>
        <end position="245"/>
    </location>
</feature>
<dbReference type="EMBL" id="CAXDID020000070">
    <property type="protein sequence ID" value="CAL6014147.1"/>
    <property type="molecule type" value="Genomic_DNA"/>
</dbReference>
<organism evidence="3">
    <name type="scientific">Hexamita inflata</name>
    <dbReference type="NCBI Taxonomy" id="28002"/>
    <lineage>
        <taxon>Eukaryota</taxon>
        <taxon>Metamonada</taxon>
        <taxon>Diplomonadida</taxon>
        <taxon>Hexamitidae</taxon>
        <taxon>Hexamitinae</taxon>
        <taxon>Hexamita</taxon>
    </lineage>
</organism>
<feature type="transmembrane region" description="Helical" evidence="2">
    <location>
        <begin position="54"/>
        <end position="77"/>
    </location>
</feature>
<gene>
    <name evidence="4" type="ORF">HINF_LOCUS24129</name>
    <name evidence="3" type="ORF">HINF_LOCUS26261</name>
</gene>
<feature type="transmembrane region" description="Helical" evidence="2">
    <location>
        <begin position="295"/>
        <end position="318"/>
    </location>
</feature>
<dbReference type="Proteomes" id="UP001642409">
    <property type="component" value="Unassembled WGS sequence"/>
</dbReference>
<evidence type="ECO:0000256" key="1">
    <source>
        <dbReference type="SAM" id="Coils"/>
    </source>
</evidence>
<evidence type="ECO:0000256" key="2">
    <source>
        <dbReference type="SAM" id="Phobius"/>
    </source>
</evidence>
<dbReference type="AlphaFoldDB" id="A0AA86PHQ6"/>
<feature type="transmembrane region" description="Helical" evidence="2">
    <location>
        <begin position="344"/>
        <end position="363"/>
    </location>
</feature>
<evidence type="ECO:0000313" key="5">
    <source>
        <dbReference type="Proteomes" id="UP001642409"/>
    </source>
</evidence>
<evidence type="ECO:0000313" key="3">
    <source>
        <dbReference type="EMBL" id="CAI9938616.1"/>
    </source>
</evidence>
<reference evidence="3" key="1">
    <citation type="submission" date="2023-06" db="EMBL/GenBank/DDBJ databases">
        <authorList>
            <person name="Kurt Z."/>
        </authorList>
    </citation>
    <scope>NUCLEOTIDE SEQUENCE</scope>
</reference>
<keyword evidence="2 3" id="KW-0812">Transmembrane</keyword>
<sequence>MEQEKKKCSPVLLNVLRIIPEIILSFVLFLAEIFIIYLFIGFDNKKWAKWGTNMISGISMSACYMVFTYQSPFWLSVYAKHSAIVNFLVFNLIGFPVGFAMYFFDDYVIRFFTNCDYVEGGVCFHSQMIFFTLGLNTTYFNGNLIKGSSLSSALMWYIISWMVFVVFGGYITKATKFSDPSYPNEYLIVGSFLCSFIFTNLTKLSIFSEFDFTRVFTYNTKTYMLVSGLVIAGVQYIIFYVVSYYCLYNSPHTFMANTAWSMLTYTWVAQIIVGRTVAHDLFVALVQKKHYHPGWVILFVIVTFGISYALIPILFFIYQKVIFKYILQKVMGMTDWGANTRYDFAYNFGAGNLMLVLNGLTWFSRKNQQRLAAAAQEQSDSANANMNRQSLEESQSQYSQSNQIPLLNAKYPVEAILEDSEVDFGMRR</sequence>
<protein>
    <submittedName>
        <fullName evidence="3">Transmembrane domain-containing protein</fullName>
    </submittedName>
    <submittedName>
        <fullName evidence="4">Transmembrane_domain-containing protein</fullName>
    </submittedName>
</protein>
<keyword evidence="1" id="KW-0175">Coiled coil</keyword>
<reference evidence="4 5" key="2">
    <citation type="submission" date="2024-07" db="EMBL/GenBank/DDBJ databases">
        <authorList>
            <person name="Akdeniz Z."/>
        </authorList>
    </citation>
    <scope>NUCLEOTIDE SEQUENCE [LARGE SCALE GENOMIC DNA]</scope>
</reference>
<feature type="transmembrane region" description="Helical" evidence="2">
    <location>
        <begin position="184"/>
        <end position="202"/>
    </location>
</feature>
<keyword evidence="5" id="KW-1185">Reference proteome</keyword>